<feature type="signal peptide" evidence="2">
    <location>
        <begin position="1"/>
        <end position="23"/>
    </location>
</feature>
<keyword evidence="1" id="KW-0812">Transmembrane</keyword>
<keyword evidence="4" id="KW-1185">Reference proteome</keyword>
<feature type="transmembrane region" description="Helical" evidence="1">
    <location>
        <begin position="93"/>
        <end position="115"/>
    </location>
</feature>
<name>A0A835ZB95_9STRA</name>
<organism evidence="3 4">
    <name type="scientific">Tribonema minus</name>
    <dbReference type="NCBI Taxonomy" id="303371"/>
    <lineage>
        <taxon>Eukaryota</taxon>
        <taxon>Sar</taxon>
        <taxon>Stramenopiles</taxon>
        <taxon>Ochrophyta</taxon>
        <taxon>PX clade</taxon>
        <taxon>Xanthophyceae</taxon>
        <taxon>Tribonematales</taxon>
        <taxon>Tribonemataceae</taxon>
        <taxon>Tribonema</taxon>
    </lineage>
</organism>
<evidence type="ECO:0000256" key="2">
    <source>
        <dbReference type="SAM" id="SignalP"/>
    </source>
</evidence>
<dbReference type="EMBL" id="JAFCMP010000022">
    <property type="protein sequence ID" value="KAG5191222.1"/>
    <property type="molecule type" value="Genomic_DNA"/>
</dbReference>
<reference evidence="3" key="1">
    <citation type="submission" date="2021-02" db="EMBL/GenBank/DDBJ databases">
        <title>First Annotated Genome of the Yellow-green Alga Tribonema minus.</title>
        <authorList>
            <person name="Mahan K.M."/>
        </authorList>
    </citation>
    <scope>NUCLEOTIDE SEQUENCE</scope>
    <source>
        <strain evidence="3">UTEX B ZZ1240</strain>
    </source>
</reference>
<keyword evidence="1" id="KW-0472">Membrane</keyword>
<gene>
    <name evidence="3" type="ORF">JKP88DRAFT_352402</name>
</gene>
<dbReference type="Proteomes" id="UP000664859">
    <property type="component" value="Unassembled WGS sequence"/>
</dbReference>
<keyword evidence="1" id="KW-1133">Transmembrane helix</keyword>
<feature type="chain" id="PRO_5033061542" evidence="2">
    <location>
        <begin position="24"/>
        <end position="136"/>
    </location>
</feature>
<accession>A0A835ZB95</accession>
<dbReference type="AlphaFoldDB" id="A0A835ZB95"/>
<evidence type="ECO:0000313" key="4">
    <source>
        <dbReference type="Proteomes" id="UP000664859"/>
    </source>
</evidence>
<keyword evidence="2" id="KW-0732">Signal</keyword>
<protein>
    <submittedName>
        <fullName evidence="3">Uncharacterized protein</fullName>
    </submittedName>
</protein>
<proteinExistence type="predicted"/>
<evidence type="ECO:0000313" key="3">
    <source>
        <dbReference type="EMBL" id="KAG5191222.1"/>
    </source>
</evidence>
<comment type="caution">
    <text evidence="3">The sequence shown here is derived from an EMBL/GenBank/DDBJ whole genome shotgun (WGS) entry which is preliminary data.</text>
</comment>
<sequence length="136" mass="14009">MRNLTAVSVSALALLTAVPVASGMGANDPIADNNLGKIARTCAAALCPDTKDSLQLWMELQPVCMGRTKGILSNFQVLPGESADGTNGASISLWSPFVVGAACALAAVVGVVFGLRSGAQMGMKYSRIEVPRTCQP</sequence>
<evidence type="ECO:0000256" key="1">
    <source>
        <dbReference type="SAM" id="Phobius"/>
    </source>
</evidence>